<feature type="region of interest" description="Disordered" evidence="1">
    <location>
        <begin position="195"/>
        <end position="215"/>
    </location>
</feature>
<sequence>MFSMNRCKNCFRGAVLATHFEVLVGAELQYGEPLDDVLLDQGLLVLLAPVGGPLGLLPDDGVIVVSAVWSIATVGLALPLGLHALGASSASVSLLHLHIHDSDIAAVPTVAAAIRRHSDRSLPAAAPPGAMADSAPRPPRLIPSPGRPTAHRTPSPTTHTNNTIHRIEREDRILQNKQYLQRTRHGQSIQCKMSRRTGAPLRTKPQTAKITKLPT</sequence>
<feature type="compositionally biased region" description="Polar residues" evidence="1">
    <location>
        <begin position="152"/>
        <end position="164"/>
    </location>
</feature>
<dbReference type="Proteomes" id="UP001168821">
    <property type="component" value="Unassembled WGS sequence"/>
</dbReference>
<protein>
    <submittedName>
        <fullName evidence="2">Uncharacterized protein</fullName>
    </submittedName>
</protein>
<feature type="region of interest" description="Disordered" evidence="1">
    <location>
        <begin position="120"/>
        <end position="167"/>
    </location>
</feature>
<dbReference type="AlphaFoldDB" id="A0AA38I3B0"/>
<feature type="compositionally biased region" description="Pro residues" evidence="1">
    <location>
        <begin position="136"/>
        <end position="146"/>
    </location>
</feature>
<dbReference type="EMBL" id="JALNTZ010000007">
    <property type="protein sequence ID" value="KAJ3645899.1"/>
    <property type="molecule type" value="Genomic_DNA"/>
</dbReference>
<evidence type="ECO:0000313" key="3">
    <source>
        <dbReference type="Proteomes" id="UP001168821"/>
    </source>
</evidence>
<reference evidence="2" key="1">
    <citation type="journal article" date="2023" name="G3 (Bethesda)">
        <title>Whole genome assemblies of Zophobas morio and Tenebrio molitor.</title>
        <authorList>
            <person name="Kaur S."/>
            <person name="Stinson S.A."/>
            <person name="diCenzo G.C."/>
        </authorList>
    </citation>
    <scope>NUCLEOTIDE SEQUENCE</scope>
    <source>
        <strain evidence="2">QUZm001</strain>
    </source>
</reference>
<comment type="caution">
    <text evidence="2">The sequence shown here is derived from an EMBL/GenBank/DDBJ whole genome shotgun (WGS) entry which is preliminary data.</text>
</comment>
<keyword evidence="3" id="KW-1185">Reference proteome</keyword>
<name>A0AA38I3B0_9CUCU</name>
<gene>
    <name evidence="2" type="ORF">Zmor_023520</name>
</gene>
<feature type="compositionally biased region" description="Polar residues" evidence="1">
    <location>
        <begin position="204"/>
        <end position="215"/>
    </location>
</feature>
<evidence type="ECO:0000256" key="1">
    <source>
        <dbReference type="SAM" id="MobiDB-lite"/>
    </source>
</evidence>
<evidence type="ECO:0000313" key="2">
    <source>
        <dbReference type="EMBL" id="KAJ3645899.1"/>
    </source>
</evidence>
<organism evidence="2 3">
    <name type="scientific">Zophobas morio</name>
    <dbReference type="NCBI Taxonomy" id="2755281"/>
    <lineage>
        <taxon>Eukaryota</taxon>
        <taxon>Metazoa</taxon>
        <taxon>Ecdysozoa</taxon>
        <taxon>Arthropoda</taxon>
        <taxon>Hexapoda</taxon>
        <taxon>Insecta</taxon>
        <taxon>Pterygota</taxon>
        <taxon>Neoptera</taxon>
        <taxon>Endopterygota</taxon>
        <taxon>Coleoptera</taxon>
        <taxon>Polyphaga</taxon>
        <taxon>Cucujiformia</taxon>
        <taxon>Tenebrionidae</taxon>
        <taxon>Zophobas</taxon>
    </lineage>
</organism>
<proteinExistence type="predicted"/>
<accession>A0AA38I3B0</accession>
<feature type="compositionally biased region" description="Low complexity" evidence="1">
    <location>
        <begin position="123"/>
        <end position="135"/>
    </location>
</feature>